<dbReference type="eggNOG" id="ENOG502RZXR">
    <property type="taxonomic scope" value="Eukaryota"/>
</dbReference>
<feature type="transmembrane region" description="Helical" evidence="6">
    <location>
        <begin position="130"/>
        <end position="149"/>
    </location>
</feature>
<evidence type="ECO:0000256" key="2">
    <source>
        <dbReference type="ARBA" id="ARBA00022692"/>
    </source>
</evidence>
<evidence type="ECO:0000313" key="8">
    <source>
        <dbReference type="Proteomes" id="UP000000598"/>
    </source>
</evidence>
<dbReference type="KEGG" id="kla:KLLA0_B12870g"/>
<dbReference type="STRING" id="284590.Q6CVD5"/>
<dbReference type="GO" id="GO:0070072">
    <property type="term" value="P:vacuolar proton-transporting V-type ATPase complex assembly"/>
    <property type="evidence" value="ECO:0007669"/>
    <property type="project" value="InterPro"/>
</dbReference>
<dbReference type="Proteomes" id="UP000000598">
    <property type="component" value="Chromosome B"/>
</dbReference>
<dbReference type="PANTHER" id="PTHR31394:SF1">
    <property type="entry name" value="TRANSMEMBRANE PROTEIN 199"/>
    <property type="match status" value="1"/>
</dbReference>
<sequence length="205" mass="23831">MFDITIDEGLLRQRLEKLKEDHRASLSLQQNSISFELLSELYQQFWRDDATVSMKQLLKSGKLRYKEKRVPGEGYSESFKAELENLKALQQEKEYQEMLKRDSLHLAGSTADKEPSIAQINKEIKEQVSAVVNVLLTVFGTIYAVWYVTRTGWDIHVRVLLCLFSGLLVLTADVAMYNVYNRKIEEARTTERKKKVTRKVVKRLV</sequence>
<dbReference type="FunCoup" id="Q6CVD5">
    <property type="interactions" value="75"/>
</dbReference>
<organism evidence="7 8">
    <name type="scientific">Kluyveromyces lactis (strain ATCC 8585 / CBS 2359 / DSM 70799 / NBRC 1267 / NRRL Y-1140 / WM37)</name>
    <name type="common">Yeast</name>
    <name type="synonym">Candida sphaerica</name>
    <dbReference type="NCBI Taxonomy" id="284590"/>
    <lineage>
        <taxon>Eukaryota</taxon>
        <taxon>Fungi</taxon>
        <taxon>Dikarya</taxon>
        <taxon>Ascomycota</taxon>
        <taxon>Saccharomycotina</taxon>
        <taxon>Saccharomycetes</taxon>
        <taxon>Saccharomycetales</taxon>
        <taxon>Saccharomycetaceae</taxon>
        <taxon>Kluyveromyces</taxon>
    </lineage>
</organism>
<gene>
    <name evidence="7" type="ORF">KLLA0_B12870g</name>
</gene>
<keyword evidence="4 6" id="KW-1133">Transmembrane helix</keyword>
<proteinExistence type="predicted"/>
<dbReference type="HOGENOM" id="CLU_091774_0_0_1"/>
<dbReference type="InterPro" id="IPR021013">
    <property type="entry name" value="ATPase_Vma12"/>
</dbReference>
<evidence type="ECO:0000256" key="3">
    <source>
        <dbReference type="ARBA" id="ARBA00022824"/>
    </source>
</evidence>
<keyword evidence="5 6" id="KW-0472">Membrane</keyword>
<evidence type="ECO:0000256" key="5">
    <source>
        <dbReference type="ARBA" id="ARBA00023136"/>
    </source>
</evidence>
<keyword evidence="8" id="KW-1185">Reference proteome</keyword>
<evidence type="ECO:0000256" key="1">
    <source>
        <dbReference type="ARBA" id="ARBA00004477"/>
    </source>
</evidence>
<evidence type="ECO:0000313" key="7">
    <source>
        <dbReference type="EMBL" id="CAH02497.1"/>
    </source>
</evidence>
<feature type="transmembrane region" description="Helical" evidence="6">
    <location>
        <begin position="155"/>
        <end position="180"/>
    </location>
</feature>
<dbReference type="AlphaFoldDB" id="Q6CVD5"/>
<dbReference type="PANTHER" id="PTHR31394">
    <property type="entry name" value="TRANSMEMBRANE PROTEIN 199"/>
    <property type="match status" value="1"/>
</dbReference>
<dbReference type="PaxDb" id="284590-Q6CVD5"/>
<evidence type="ECO:0000256" key="4">
    <source>
        <dbReference type="ARBA" id="ARBA00022989"/>
    </source>
</evidence>
<evidence type="ECO:0000256" key="6">
    <source>
        <dbReference type="SAM" id="Phobius"/>
    </source>
</evidence>
<keyword evidence="3" id="KW-0256">Endoplasmic reticulum</keyword>
<dbReference type="Pfam" id="PF11712">
    <property type="entry name" value="Vma12"/>
    <property type="match status" value="1"/>
</dbReference>
<keyword evidence="2 6" id="KW-0812">Transmembrane</keyword>
<name>Q6CVD5_KLULA</name>
<dbReference type="GO" id="GO:0005789">
    <property type="term" value="C:endoplasmic reticulum membrane"/>
    <property type="evidence" value="ECO:0007669"/>
    <property type="project" value="UniProtKB-SubCell"/>
</dbReference>
<comment type="subcellular location">
    <subcellularLocation>
        <location evidence="1">Endoplasmic reticulum membrane</location>
        <topology evidence="1">Multi-pass membrane protein</topology>
    </subcellularLocation>
</comment>
<reference evidence="7 8" key="1">
    <citation type="journal article" date="2004" name="Nature">
        <title>Genome evolution in yeasts.</title>
        <authorList>
            <consortium name="Genolevures"/>
            <person name="Dujon B."/>
            <person name="Sherman D."/>
            <person name="Fischer G."/>
            <person name="Durrens P."/>
            <person name="Casaregola S."/>
            <person name="Lafontaine I."/>
            <person name="de Montigny J."/>
            <person name="Marck C."/>
            <person name="Neuveglise C."/>
            <person name="Talla E."/>
            <person name="Goffard N."/>
            <person name="Frangeul L."/>
            <person name="Aigle M."/>
            <person name="Anthouard V."/>
            <person name="Babour A."/>
            <person name="Barbe V."/>
            <person name="Barnay S."/>
            <person name="Blanchin S."/>
            <person name="Beckerich J.M."/>
            <person name="Beyne E."/>
            <person name="Bleykasten C."/>
            <person name="Boisrame A."/>
            <person name="Boyer J."/>
            <person name="Cattolico L."/>
            <person name="Confanioleri F."/>
            <person name="de Daruvar A."/>
            <person name="Despons L."/>
            <person name="Fabre E."/>
            <person name="Fairhead C."/>
            <person name="Ferry-Dumazet H."/>
            <person name="Groppi A."/>
            <person name="Hantraye F."/>
            <person name="Hennequin C."/>
            <person name="Jauniaux N."/>
            <person name="Joyet P."/>
            <person name="Kachouri R."/>
            <person name="Kerrest A."/>
            <person name="Koszul R."/>
            <person name="Lemaire M."/>
            <person name="Lesur I."/>
            <person name="Ma L."/>
            <person name="Muller H."/>
            <person name="Nicaud J.M."/>
            <person name="Nikolski M."/>
            <person name="Oztas S."/>
            <person name="Ozier-Kalogeropoulos O."/>
            <person name="Pellenz S."/>
            <person name="Potier S."/>
            <person name="Richard G.F."/>
            <person name="Straub M.L."/>
            <person name="Suleau A."/>
            <person name="Swennene D."/>
            <person name="Tekaia F."/>
            <person name="Wesolowski-Louvel M."/>
            <person name="Westhof E."/>
            <person name="Wirth B."/>
            <person name="Zeniou-Meyer M."/>
            <person name="Zivanovic I."/>
            <person name="Bolotin-Fukuhara M."/>
            <person name="Thierry A."/>
            <person name="Bouchier C."/>
            <person name="Caudron B."/>
            <person name="Scarpelli C."/>
            <person name="Gaillardin C."/>
            <person name="Weissenbach J."/>
            <person name="Wincker P."/>
            <person name="Souciet J.L."/>
        </authorList>
    </citation>
    <scope>NUCLEOTIDE SEQUENCE [LARGE SCALE GENOMIC DNA]</scope>
    <source>
        <strain evidence="8">ATCC 8585 / CBS 2359 / DSM 70799 / NBRC 1267 / NRRL Y-1140 / WM37</strain>
    </source>
</reference>
<dbReference type="EMBL" id="CR382122">
    <property type="protein sequence ID" value="CAH02497.1"/>
    <property type="molecule type" value="Genomic_DNA"/>
</dbReference>
<protein>
    <submittedName>
        <fullName evidence="7">KLLA0B12870p</fullName>
    </submittedName>
</protein>
<dbReference type="OMA" id="WYWTGSS"/>
<accession>Q6CVD5</accession>
<dbReference type="InParanoid" id="Q6CVD5"/>